<comment type="caution">
    <text evidence="1">The sequence shown here is derived from an EMBL/GenBank/DDBJ whole genome shotgun (WGS) entry which is preliminary data.</text>
</comment>
<dbReference type="AlphaFoldDB" id="A0A9Q1BNP0"/>
<gene>
    <name evidence="1" type="ORF">HOLleu_29261</name>
</gene>
<sequence length="184" mass="21137">MMTIKAREGATVTLPCSSSETRDAVWIRRTLDGGNQFLYAGRMCASTENFLTSNGNLTIVKLEKRHQGLYITGPFQNFQNDFIATAYDVICDESCHYINYTTVHGSTIILPVDYSLRDESDKVKWSRESLYGEIGYNDKYKRQHNGNLWIDPVDGNDNCIFRCELHNKSIYYSVTVVTTEHFYL</sequence>
<accession>A0A9Q1BNP0</accession>
<evidence type="ECO:0000313" key="1">
    <source>
        <dbReference type="EMBL" id="KAJ8029779.1"/>
    </source>
</evidence>
<dbReference type="InterPro" id="IPR013783">
    <property type="entry name" value="Ig-like_fold"/>
</dbReference>
<evidence type="ECO:0000313" key="2">
    <source>
        <dbReference type="Proteomes" id="UP001152320"/>
    </source>
</evidence>
<evidence type="ECO:0008006" key="3">
    <source>
        <dbReference type="Google" id="ProtNLM"/>
    </source>
</evidence>
<dbReference type="SUPFAM" id="SSF48726">
    <property type="entry name" value="Immunoglobulin"/>
    <property type="match status" value="2"/>
</dbReference>
<keyword evidence="2" id="KW-1185">Reference proteome</keyword>
<dbReference type="Gene3D" id="2.60.40.10">
    <property type="entry name" value="Immunoglobulins"/>
    <property type="match status" value="2"/>
</dbReference>
<organism evidence="1 2">
    <name type="scientific">Holothuria leucospilota</name>
    <name type="common">Black long sea cucumber</name>
    <name type="synonym">Mertensiothuria leucospilota</name>
    <dbReference type="NCBI Taxonomy" id="206669"/>
    <lineage>
        <taxon>Eukaryota</taxon>
        <taxon>Metazoa</taxon>
        <taxon>Echinodermata</taxon>
        <taxon>Eleutherozoa</taxon>
        <taxon>Echinozoa</taxon>
        <taxon>Holothuroidea</taxon>
        <taxon>Aspidochirotacea</taxon>
        <taxon>Aspidochirotida</taxon>
        <taxon>Holothuriidae</taxon>
        <taxon>Holothuria</taxon>
    </lineage>
</organism>
<name>A0A9Q1BNP0_HOLLE</name>
<reference evidence="1" key="1">
    <citation type="submission" date="2021-10" db="EMBL/GenBank/DDBJ databases">
        <title>Tropical sea cucumber genome reveals ecological adaptation and Cuvierian tubules defense mechanism.</title>
        <authorList>
            <person name="Chen T."/>
        </authorList>
    </citation>
    <scope>NUCLEOTIDE SEQUENCE</scope>
    <source>
        <strain evidence="1">Nanhai2018</strain>
        <tissue evidence="1">Muscle</tissue>
    </source>
</reference>
<protein>
    <recommendedName>
        <fullName evidence="3">Ig-like domain-containing protein</fullName>
    </recommendedName>
</protein>
<dbReference type="Proteomes" id="UP001152320">
    <property type="component" value="Chromosome 14"/>
</dbReference>
<dbReference type="EMBL" id="JAIZAY010000014">
    <property type="protein sequence ID" value="KAJ8029779.1"/>
    <property type="molecule type" value="Genomic_DNA"/>
</dbReference>
<proteinExistence type="predicted"/>
<dbReference type="InterPro" id="IPR036179">
    <property type="entry name" value="Ig-like_dom_sf"/>
</dbReference>